<dbReference type="AlphaFoldDB" id="A0A5C3MHX6"/>
<dbReference type="GO" id="GO:0016985">
    <property type="term" value="F:mannan endo-1,4-beta-mannosidase activity"/>
    <property type="evidence" value="ECO:0007669"/>
    <property type="project" value="UniProtKB-EC"/>
</dbReference>
<accession>A0A5C3MHX6</accession>
<protein>
    <recommendedName>
        <fullName evidence="4">mannan endo-1,4-beta-mannosidase</fullName>
        <ecNumber evidence="4">3.2.1.78</ecNumber>
    </recommendedName>
</protein>
<dbReference type="OrthoDB" id="406631at2759"/>
<evidence type="ECO:0000256" key="2">
    <source>
        <dbReference type="ARBA" id="ARBA00004613"/>
    </source>
</evidence>
<dbReference type="InterPro" id="IPR001547">
    <property type="entry name" value="Glyco_hydro_5"/>
</dbReference>
<dbReference type="GO" id="GO:0046355">
    <property type="term" value="P:mannan catabolic process"/>
    <property type="evidence" value="ECO:0007669"/>
    <property type="project" value="UniProtKB-ARBA"/>
</dbReference>
<keyword evidence="14" id="KW-1185">Reference proteome</keyword>
<keyword evidence="6 11" id="KW-0732">Signal</keyword>
<reference evidence="13 14" key="1">
    <citation type="journal article" date="2019" name="Nat. Ecol. Evol.">
        <title>Megaphylogeny resolves global patterns of mushroom evolution.</title>
        <authorList>
            <person name="Varga T."/>
            <person name="Krizsan K."/>
            <person name="Foldi C."/>
            <person name="Dima B."/>
            <person name="Sanchez-Garcia M."/>
            <person name="Sanchez-Ramirez S."/>
            <person name="Szollosi G.J."/>
            <person name="Szarkandi J.G."/>
            <person name="Papp V."/>
            <person name="Albert L."/>
            <person name="Andreopoulos W."/>
            <person name="Angelini C."/>
            <person name="Antonin V."/>
            <person name="Barry K.W."/>
            <person name="Bougher N.L."/>
            <person name="Buchanan P."/>
            <person name="Buyck B."/>
            <person name="Bense V."/>
            <person name="Catcheside P."/>
            <person name="Chovatia M."/>
            <person name="Cooper J."/>
            <person name="Damon W."/>
            <person name="Desjardin D."/>
            <person name="Finy P."/>
            <person name="Geml J."/>
            <person name="Haridas S."/>
            <person name="Hughes K."/>
            <person name="Justo A."/>
            <person name="Karasinski D."/>
            <person name="Kautmanova I."/>
            <person name="Kiss B."/>
            <person name="Kocsube S."/>
            <person name="Kotiranta H."/>
            <person name="LaButti K.M."/>
            <person name="Lechner B.E."/>
            <person name="Liimatainen K."/>
            <person name="Lipzen A."/>
            <person name="Lukacs Z."/>
            <person name="Mihaltcheva S."/>
            <person name="Morgado L.N."/>
            <person name="Niskanen T."/>
            <person name="Noordeloos M.E."/>
            <person name="Ohm R.A."/>
            <person name="Ortiz-Santana B."/>
            <person name="Ovrebo C."/>
            <person name="Racz N."/>
            <person name="Riley R."/>
            <person name="Savchenko A."/>
            <person name="Shiryaev A."/>
            <person name="Soop K."/>
            <person name="Spirin V."/>
            <person name="Szebenyi C."/>
            <person name="Tomsovsky M."/>
            <person name="Tulloss R.E."/>
            <person name="Uehling J."/>
            <person name="Grigoriev I.V."/>
            <person name="Vagvolgyi C."/>
            <person name="Papp T."/>
            <person name="Martin F.M."/>
            <person name="Miettinen O."/>
            <person name="Hibbett D.S."/>
            <person name="Nagy L.G."/>
        </authorList>
    </citation>
    <scope>NUCLEOTIDE SEQUENCE [LARGE SCALE GENOMIC DNA]</scope>
    <source>
        <strain evidence="13 14">CBS 166.37</strain>
    </source>
</reference>
<dbReference type="STRING" id="68775.A0A5C3MHX6"/>
<dbReference type="Pfam" id="PF00150">
    <property type="entry name" value="Cellulase"/>
    <property type="match status" value="1"/>
</dbReference>
<keyword evidence="8 9" id="KW-0326">Glycosidase</keyword>
<dbReference type="GO" id="GO:0030248">
    <property type="term" value="F:cellulose binding"/>
    <property type="evidence" value="ECO:0007669"/>
    <property type="project" value="InterPro"/>
</dbReference>
<organism evidence="13 14">
    <name type="scientific">Crucibulum laeve</name>
    <dbReference type="NCBI Taxonomy" id="68775"/>
    <lineage>
        <taxon>Eukaryota</taxon>
        <taxon>Fungi</taxon>
        <taxon>Dikarya</taxon>
        <taxon>Basidiomycota</taxon>
        <taxon>Agaricomycotina</taxon>
        <taxon>Agaricomycetes</taxon>
        <taxon>Agaricomycetidae</taxon>
        <taxon>Agaricales</taxon>
        <taxon>Agaricineae</taxon>
        <taxon>Nidulariaceae</taxon>
        <taxon>Crucibulum</taxon>
    </lineage>
</organism>
<evidence type="ECO:0000256" key="11">
    <source>
        <dbReference type="SAM" id="SignalP"/>
    </source>
</evidence>
<evidence type="ECO:0000256" key="9">
    <source>
        <dbReference type="RuleBase" id="RU361153"/>
    </source>
</evidence>
<comment type="similarity">
    <text evidence="3 9">Belongs to the glycosyl hydrolase 5 (cellulase A) family.</text>
</comment>
<feature type="signal peptide" evidence="11">
    <location>
        <begin position="1"/>
        <end position="20"/>
    </location>
</feature>
<dbReference type="PROSITE" id="PS00562">
    <property type="entry name" value="CBM1_1"/>
    <property type="match status" value="1"/>
</dbReference>
<proteinExistence type="inferred from homology"/>
<keyword evidence="5" id="KW-0964">Secreted</keyword>
<name>A0A5C3MHX6_9AGAR</name>
<comment type="subcellular location">
    <subcellularLocation>
        <location evidence="2">Secreted</location>
    </subcellularLocation>
</comment>
<dbReference type="Pfam" id="PF00734">
    <property type="entry name" value="CBM_1"/>
    <property type="match status" value="1"/>
</dbReference>
<dbReference type="InterPro" id="IPR017853">
    <property type="entry name" value="GH"/>
</dbReference>
<evidence type="ECO:0000256" key="10">
    <source>
        <dbReference type="SAM" id="MobiDB-lite"/>
    </source>
</evidence>
<feature type="domain" description="CBM1" evidence="12">
    <location>
        <begin position="20"/>
        <end position="56"/>
    </location>
</feature>
<dbReference type="GO" id="GO:0005576">
    <property type="term" value="C:extracellular region"/>
    <property type="evidence" value="ECO:0007669"/>
    <property type="project" value="UniProtKB-SubCell"/>
</dbReference>
<evidence type="ECO:0000256" key="1">
    <source>
        <dbReference type="ARBA" id="ARBA00001678"/>
    </source>
</evidence>
<dbReference type="EC" id="3.2.1.78" evidence="4"/>
<dbReference type="PANTHER" id="PTHR31451">
    <property type="match status" value="1"/>
</dbReference>
<evidence type="ECO:0000256" key="8">
    <source>
        <dbReference type="ARBA" id="ARBA00023295"/>
    </source>
</evidence>
<dbReference type="Proteomes" id="UP000308652">
    <property type="component" value="Unassembled WGS sequence"/>
</dbReference>
<evidence type="ECO:0000256" key="7">
    <source>
        <dbReference type="ARBA" id="ARBA00022801"/>
    </source>
</evidence>
<evidence type="ECO:0000256" key="4">
    <source>
        <dbReference type="ARBA" id="ARBA00012706"/>
    </source>
</evidence>
<dbReference type="InterPro" id="IPR045053">
    <property type="entry name" value="MAN-like"/>
</dbReference>
<gene>
    <name evidence="13" type="ORF">BDQ12DRAFT_695305</name>
</gene>
<evidence type="ECO:0000313" key="14">
    <source>
        <dbReference type="Proteomes" id="UP000308652"/>
    </source>
</evidence>
<dbReference type="Gene3D" id="3.20.20.80">
    <property type="entry name" value="Glycosidases"/>
    <property type="match status" value="1"/>
</dbReference>
<comment type="catalytic activity">
    <reaction evidence="1">
        <text>Random hydrolysis of (1-&gt;4)-beta-D-mannosidic linkages in mannans, galactomannans and glucomannans.</text>
        <dbReference type="EC" id="3.2.1.78"/>
    </reaction>
</comment>
<evidence type="ECO:0000256" key="3">
    <source>
        <dbReference type="ARBA" id="ARBA00005641"/>
    </source>
</evidence>
<dbReference type="PANTHER" id="PTHR31451:SF39">
    <property type="entry name" value="MANNAN ENDO-1,4-BETA-MANNOSIDASE 1"/>
    <property type="match status" value="1"/>
</dbReference>
<evidence type="ECO:0000313" key="13">
    <source>
        <dbReference type="EMBL" id="TFK44992.1"/>
    </source>
</evidence>
<evidence type="ECO:0000259" key="12">
    <source>
        <dbReference type="PROSITE" id="PS51164"/>
    </source>
</evidence>
<dbReference type="InterPro" id="IPR000254">
    <property type="entry name" value="CBD"/>
</dbReference>
<feature type="region of interest" description="Disordered" evidence="10">
    <location>
        <begin position="67"/>
        <end position="91"/>
    </location>
</feature>
<dbReference type="InterPro" id="IPR035971">
    <property type="entry name" value="CBD_sf"/>
</dbReference>
<evidence type="ECO:0000256" key="6">
    <source>
        <dbReference type="ARBA" id="ARBA00022729"/>
    </source>
</evidence>
<dbReference type="EMBL" id="ML213590">
    <property type="protein sequence ID" value="TFK44992.1"/>
    <property type="molecule type" value="Genomic_DNA"/>
</dbReference>
<dbReference type="SUPFAM" id="SSF57180">
    <property type="entry name" value="Cellulose-binding domain"/>
    <property type="match status" value="1"/>
</dbReference>
<evidence type="ECO:0000256" key="5">
    <source>
        <dbReference type="ARBA" id="ARBA00022525"/>
    </source>
</evidence>
<sequence>MMKLVPSLVALTLAITPTLAAVPAWGQCGGINHKGETTCVSDHTCTYLNVWYSQCIPRVATSTTSTFTSTRSSTTVSSTASSTSSTSAPPAATGFVKTSGTQFTLNGSKYTVVGTNSYWIGLSGLSETDMNQAFADMAKGGATTVRTWGFNDVKSANGIYYQLWSGSSATVNTGSTGVQNFDKVVAAAKANGIRLIVALSDYGGMDVYVSQIVGSGQPHDLFYTNADIKNAFKNYIKTFVGRYANEPTILGWELANKPRCKGSSSTASSSCTPATVTVWAKEISAYIKSIDSNHLVAIGDEGFYNTPGAPTYPYQGGEGIDFDVNLAISTLDFGTFHSSNIQNWGTQWIADHATSQNRVGKPVIIEEYGVTTNKPTVYDAWLSQVFSSGWQVRCTGAQAGSRLPGGSTHDDGYTIYPDSPAFSTVQSHAAALKERA</sequence>
<feature type="chain" id="PRO_5022955033" description="mannan endo-1,4-beta-mannosidase" evidence="11">
    <location>
        <begin position="21"/>
        <end position="436"/>
    </location>
</feature>
<dbReference type="PROSITE" id="PS51164">
    <property type="entry name" value="CBM1_2"/>
    <property type="match status" value="1"/>
</dbReference>
<keyword evidence="7 9" id="KW-0378">Hydrolase</keyword>
<dbReference type="SUPFAM" id="SSF51445">
    <property type="entry name" value="(Trans)glycosidases"/>
    <property type="match status" value="1"/>
</dbReference>
<dbReference type="SMART" id="SM00236">
    <property type="entry name" value="fCBD"/>
    <property type="match status" value="1"/>
</dbReference>